<dbReference type="SUPFAM" id="SSF46689">
    <property type="entry name" value="Homeodomain-like"/>
    <property type="match status" value="1"/>
</dbReference>
<keyword evidence="7" id="KW-1185">Reference proteome</keyword>
<sequence>MAEPKPARRGAAPTGLSRERIVREAVRLLDEEGLGAFSMRKLAAALDVTPMSVYWYVDNKDDLLELALDEAFGDVVLPPLTPESDWAEYLKELARQYRMVFRRHLWSTRLVGEFLALGPHAVFLATSAMEAINRSGLPERETGAALGLIFQFVYGFATAETQWLTMVRRSGMDEDALHAQVLGDARKIDPELMDRGERIRPELTDGVQASRDREFEAGLDLALDGVRSRVARLRTAGQER</sequence>
<dbReference type="InterPro" id="IPR001647">
    <property type="entry name" value="HTH_TetR"/>
</dbReference>
<evidence type="ECO:0000256" key="2">
    <source>
        <dbReference type="ARBA" id="ARBA00023125"/>
    </source>
</evidence>
<dbReference type="SUPFAM" id="SSF48498">
    <property type="entry name" value="Tetracyclin repressor-like, C-terminal domain"/>
    <property type="match status" value="1"/>
</dbReference>
<comment type="caution">
    <text evidence="6">The sequence shown here is derived from an EMBL/GenBank/DDBJ whole genome shotgun (WGS) entry which is preliminary data.</text>
</comment>
<dbReference type="PROSITE" id="PS50977">
    <property type="entry name" value="HTH_TETR_2"/>
    <property type="match status" value="1"/>
</dbReference>
<dbReference type="PANTHER" id="PTHR30055">
    <property type="entry name" value="HTH-TYPE TRANSCRIPTIONAL REGULATOR RUTR"/>
    <property type="match status" value="1"/>
</dbReference>
<dbReference type="PANTHER" id="PTHR30055:SF151">
    <property type="entry name" value="TRANSCRIPTIONAL REGULATORY PROTEIN"/>
    <property type="match status" value="1"/>
</dbReference>
<dbReference type="Pfam" id="PF00440">
    <property type="entry name" value="TetR_N"/>
    <property type="match status" value="1"/>
</dbReference>
<dbReference type="Gene3D" id="1.10.357.10">
    <property type="entry name" value="Tetracycline Repressor, domain 2"/>
    <property type="match status" value="1"/>
</dbReference>
<dbReference type="EMBL" id="JBHSQJ010000050">
    <property type="protein sequence ID" value="MFC5908177.1"/>
    <property type="molecule type" value="Genomic_DNA"/>
</dbReference>
<organism evidence="6 7">
    <name type="scientific">Streptacidiphilus monticola</name>
    <dbReference type="NCBI Taxonomy" id="2161674"/>
    <lineage>
        <taxon>Bacteria</taxon>
        <taxon>Bacillati</taxon>
        <taxon>Actinomycetota</taxon>
        <taxon>Actinomycetes</taxon>
        <taxon>Kitasatosporales</taxon>
        <taxon>Streptomycetaceae</taxon>
        <taxon>Streptacidiphilus</taxon>
    </lineage>
</organism>
<protein>
    <submittedName>
        <fullName evidence="6">TetR/AcrR family transcriptional regulator</fullName>
    </submittedName>
</protein>
<evidence type="ECO:0000313" key="6">
    <source>
        <dbReference type="EMBL" id="MFC5908177.1"/>
    </source>
</evidence>
<keyword evidence="1" id="KW-0805">Transcription regulation</keyword>
<keyword evidence="2 4" id="KW-0238">DNA-binding</keyword>
<evidence type="ECO:0000256" key="1">
    <source>
        <dbReference type="ARBA" id="ARBA00023015"/>
    </source>
</evidence>
<accession>A0ABW1G3L1</accession>
<evidence type="ECO:0000259" key="5">
    <source>
        <dbReference type="PROSITE" id="PS50977"/>
    </source>
</evidence>
<dbReference type="InterPro" id="IPR004111">
    <property type="entry name" value="Repressor_TetR_C"/>
</dbReference>
<dbReference type="Proteomes" id="UP001596174">
    <property type="component" value="Unassembled WGS sequence"/>
</dbReference>
<gene>
    <name evidence="6" type="ORF">ACFP3V_13250</name>
</gene>
<name>A0ABW1G3L1_9ACTN</name>
<reference evidence="7" key="1">
    <citation type="journal article" date="2019" name="Int. J. Syst. Evol. Microbiol.">
        <title>The Global Catalogue of Microorganisms (GCM) 10K type strain sequencing project: providing services to taxonomists for standard genome sequencing and annotation.</title>
        <authorList>
            <consortium name="The Broad Institute Genomics Platform"/>
            <consortium name="The Broad Institute Genome Sequencing Center for Infectious Disease"/>
            <person name="Wu L."/>
            <person name="Ma J."/>
        </authorList>
    </citation>
    <scope>NUCLEOTIDE SEQUENCE [LARGE SCALE GENOMIC DNA]</scope>
    <source>
        <strain evidence="7">JCM 4816</strain>
    </source>
</reference>
<dbReference type="RefSeq" id="WP_380583180.1">
    <property type="nucleotide sequence ID" value="NZ_JBHSQJ010000050.1"/>
</dbReference>
<dbReference type="PRINTS" id="PR00455">
    <property type="entry name" value="HTHTETR"/>
</dbReference>
<evidence type="ECO:0000313" key="7">
    <source>
        <dbReference type="Proteomes" id="UP001596174"/>
    </source>
</evidence>
<dbReference type="Pfam" id="PF02909">
    <property type="entry name" value="TetR_C_1"/>
    <property type="match status" value="1"/>
</dbReference>
<keyword evidence="3" id="KW-0804">Transcription</keyword>
<dbReference type="Gene3D" id="1.10.10.60">
    <property type="entry name" value="Homeodomain-like"/>
    <property type="match status" value="1"/>
</dbReference>
<feature type="domain" description="HTH tetR-type" evidence="5">
    <location>
        <begin position="15"/>
        <end position="75"/>
    </location>
</feature>
<evidence type="ECO:0000256" key="3">
    <source>
        <dbReference type="ARBA" id="ARBA00023163"/>
    </source>
</evidence>
<dbReference type="InterPro" id="IPR009057">
    <property type="entry name" value="Homeodomain-like_sf"/>
</dbReference>
<dbReference type="InterPro" id="IPR036271">
    <property type="entry name" value="Tet_transcr_reg_TetR-rel_C_sf"/>
</dbReference>
<dbReference type="InterPro" id="IPR050109">
    <property type="entry name" value="HTH-type_TetR-like_transc_reg"/>
</dbReference>
<proteinExistence type="predicted"/>
<feature type="DNA-binding region" description="H-T-H motif" evidence="4">
    <location>
        <begin position="38"/>
        <end position="57"/>
    </location>
</feature>
<evidence type="ECO:0000256" key="4">
    <source>
        <dbReference type="PROSITE-ProRule" id="PRU00335"/>
    </source>
</evidence>